<dbReference type="InterPro" id="IPR014036">
    <property type="entry name" value="DeoR-like_C"/>
</dbReference>
<dbReference type="AlphaFoldDB" id="A0A1I5YGD0"/>
<evidence type="ECO:0000256" key="3">
    <source>
        <dbReference type="ARBA" id="ARBA00023163"/>
    </source>
</evidence>
<dbReference type="Pfam" id="PF00455">
    <property type="entry name" value="DeoRC"/>
    <property type="match status" value="1"/>
</dbReference>
<keyword evidence="3" id="KW-0804">Transcription</keyword>
<keyword evidence="6" id="KW-1185">Reference proteome</keyword>
<dbReference type="RefSeq" id="WP_075024931.1">
    <property type="nucleotide sequence ID" value="NZ_FOVH01000032.1"/>
</dbReference>
<dbReference type="InterPro" id="IPR050313">
    <property type="entry name" value="Carb_Metab_HTH_regulators"/>
</dbReference>
<dbReference type="STRING" id="1993.SAMN04489713_13229"/>
<dbReference type="SMART" id="SM01134">
    <property type="entry name" value="DeoRC"/>
    <property type="match status" value="1"/>
</dbReference>
<keyword evidence="2 5" id="KW-0238">DNA-binding</keyword>
<dbReference type="Gene3D" id="3.40.50.1360">
    <property type="match status" value="1"/>
</dbReference>
<proteinExistence type="predicted"/>
<dbReference type="Proteomes" id="UP000183413">
    <property type="component" value="Unassembled WGS sequence"/>
</dbReference>
<accession>A0A1I5YGD0</accession>
<dbReference type="SUPFAM" id="SSF46785">
    <property type="entry name" value="Winged helix' DNA-binding domain"/>
    <property type="match status" value="1"/>
</dbReference>
<dbReference type="PANTHER" id="PTHR30363">
    <property type="entry name" value="HTH-TYPE TRANSCRIPTIONAL REGULATOR SRLR-RELATED"/>
    <property type="match status" value="1"/>
</dbReference>
<dbReference type="GO" id="GO:0003677">
    <property type="term" value="F:DNA binding"/>
    <property type="evidence" value="ECO:0007669"/>
    <property type="project" value="UniProtKB-KW"/>
</dbReference>
<dbReference type="SMART" id="SM00420">
    <property type="entry name" value="HTH_DEOR"/>
    <property type="match status" value="1"/>
</dbReference>
<dbReference type="EMBL" id="FOVH01000032">
    <property type="protein sequence ID" value="SFQ43258.1"/>
    <property type="molecule type" value="Genomic_DNA"/>
</dbReference>
<evidence type="ECO:0000256" key="2">
    <source>
        <dbReference type="ARBA" id="ARBA00023125"/>
    </source>
</evidence>
<dbReference type="SUPFAM" id="SSF100950">
    <property type="entry name" value="NagB/RpiA/CoA transferase-like"/>
    <property type="match status" value="1"/>
</dbReference>
<protein>
    <submittedName>
        <fullName evidence="5">DNA-binding transcriptional regulator of sugar metabolism, DeoR/GlpR family</fullName>
    </submittedName>
</protein>
<dbReference type="InterPro" id="IPR001034">
    <property type="entry name" value="DeoR_HTH"/>
</dbReference>
<organism evidence="5 6">
    <name type="scientific">Actinomadura madurae</name>
    <dbReference type="NCBI Taxonomy" id="1993"/>
    <lineage>
        <taxon>Bacteria</taxon>
        <taxon>Bacillati</taxon>
        <taxon>Actinomycetota</taxon>
        <taxon>Actinomycetes</taxon>
        <taxon>Streptosporangiales</taxon>
        <taxon>Thermomonosporaceae</taxon>
        <taxon>Actinomadura</taxon>
    </lineage>
</organism>
<keyword evidence="1" id="KW-0805">Transcription regulation</keyword>
<dbReference type="GO" id="GO:0003700">
    <property type="term" value="F:DNA-binding transcription factor activity"/>
    <property type="evidence" value="ECO:0007669"/>
    <property type="project" value="InterPro"/>
</dbReference>
<reference evidence="5 6" key="1">
    <citation type="submission" date="2016-10" db="EMBL/GenBank/DDBJ databases">
        <authorList>
            <person name="de Groot N.N."/>
        </authorList>
    </citation>
    <scope>NUCLEOTIDE SEQUENCE [LARGE SCALE GENOMIC DNA]</scope>
    <source>
        <strain evidence="5 6">DSM 43067</strain>
    </source>
</reference>
<dbReference type="InterPro" id="IPR036390">
    <property type="entry name" value="WH_DNA-bd_sf"/>
</dbReference>
<dbReference type="OrthoDB" id="7688673at2"/>
<dbReference type="InterPro" id="IPR036388">
    <property type="entry name" value="WH-like_DNA-bd_sf"/>
</dbReference>
<evidence type="ECO:0000256" key="1">
    <source>
        <dbReference type="ARBA" id="ARBA00023015"/>
    </source>
</evidence>
<gene>
    <name evidence="5" type="ORF">SAMN04489713_13229</name>
</gene>
<dbReference type="PANTHER" id="PTHR30363:SF44">
    <property type="entry name" value="AGA OPERON TRANSCRIPTIONAL REPRESSOR-RELATED"/>
    <property type="match status" value="1"/>
</dbReference>
<dbReference type="Gene3D" id="1.10.10.10">
    <property type="entry name" value="Winged helix-like DNA-binding domain superfamily/Winged helix DNA-binding domain"/>
    <property type="match status" value="1"/>
</dbReference>
<dbReference type="InterPro" id="IPR037171">
    <property type="entry name" value="NagB/RpiA_transferase-like"/>
</dbReference>
<dbReference type="InterPro" id="IPR018356">
    <property type="entry name" value="Tscrpt_reg_HTH_DeoR_CS"/>
</dbReference>
<feature type="domain" description="HTH deoR-type" evidence="4">
    <location>
        <begin position="9"/>
        <end position="64"/>
    </location>
</feature>
<dbReference type="Pfam" id="PF08220">
    <property type="entry name" value="HTH_DeoR"/>
    <property type="match status" value="1"/>
</dbReference>
<name>A0A1I5YGD0_9ACTN</name>
<dbReference type="PROSITE" id="PS00894">
    <property type="entry name" value="HTH_DEOR_1"/>
    <property type="match status" value="1"/>
</dbReference>
<dbReference type="InParanoid" id="A0A1I5YGD0"/>
<evidence type="ECO:0000313" key="5">
    <source>
        <dbReference type="EMBL" id="SFQ43258.1"/>
    </source>
</evidence>
<dbReference type="PROSITE" id="PS51000">
    <property type="entry name" value="HTH_DEOR_2"/>
    <property type="match status" value="1"/>
</dbReference>
<dbReference type="eggNOG" id="COG1349">
    <property type="taxonomic scope" value="Bacteria"/>
</dbReference>
<evidence type="ECO:0000259" key="4">
    <source>
        <dbReference type="PROSITE" id="PS51000"/>
    </source>
</evidence>
<evidence type="ECO:0000313" key="6">
    <source>
        <dbReference type="Proteomes" id="UP000183413"/>
    </source>
</evidence>
<dbReference type="PRINTS" id="PR00037">
    <property type="entry name" value="HTHLACR"/>
</dbReference>
<sequence length="263" mass="28283">MSDRHRRAPAERRDAIAEAVLARGSGTAAEFAERFGVSLMTIHRDLDELERQGVVRKYRGGVTALRSGVFESSVAYRALSMREEKEAIAAAAVELVEPGMAVMLDDSTTALAVGRRLRDLAPLTIVTNFLDGLNLLAAAEGIRLIALGGDHDPLHNSFMGVSCVEMIESLRADLCFVSASAVSGGDVCHQEQRVVGVKRAMLRSAVRSVLLLDHTKLGRTALHRVAPLSAFDRVIVDDGASPAALGDLANRQVEYAVAARSRR</sequence>